<proteinExistence type="predicted"/>
<comment type="caution">
    <text evidence="1">The sequence shown here is derived from an EMBL/GenBank/DDBJ whole genome shotgun (WGS) entry which is preliminary data.</text>
</comment>
<sequence length="175" mass="19537">MIFNVAQLLKSLVGTSLESDFSEDDIQLDEDLKVIGPIAGHARMRHINQGILVDGWVDLTVELECTRCLKHFEQPQHVDFEERFYPTVDVVTGIPVEPVDAEDAFPIDDHHLVDLTEAIRQQVLLAIPIVTLCREDCAGLCAQCGKDLNEGPCECQPEPDARFSVLKTLLQQDNS</sequence>
<dbReference type="InterPro" id="IPR003772">
    <property type="entry name" value="YceD"/>
</dbReference>
<dbReference type="EMBL" id="BNJG01000001">
    <property type="protein sequence ID" value="GHO52607.1"/>
    <property type="molecule type" value="Genomic_DNA"/>
</dbReference>
<dbReference type="Proteomes" id="UP000654345">
    <property type="component" value="Unassembled WGS sequence"/>
</dbReference>
<organism evidence="1 2">
    <name type="scientific">Ktedonobacter robiniae</name>
    <dbReference type="NCBI Taxonomy" id="2778365"/>
    <lineage>
        <taxon>Bacteria</taxon>
        <taxon>Bacillati</taxon>
        <taxon>Chloroflexota</taxon>
        <taxon>Ktedonobacteria</taxon>
        <taxon>Ktedonobacterales</taxon>
        <taxon>Ktedonobacteraceae</taxon>
        <taxon>Ktedonobacter</taxon>
    </lineage>
</organism>
<name>A0ABQ3UIW1_9CHLR</name>
<protein>
    <recommendedName>
        <fullName evidence="3">DUF177 domain-containing protein</fullName>
    </recommendedName>
</protein>
<accession>A0ABQ3UIW1</accession>
<dbReference type="Pfam" id="PF02620">
    <property type="entry name" value="YceD"/>
    <property type="match status" value="1"/>
</dbReference>
<evidence type="ECO:0000313" key="1">
    <source>
        <dbReference type="EMBL" id="GHO52607.1"/>
    </source>
</evidence>
<dbReference type="PANTHER" id="PTHR34374">
    <property type="entry name" value="LARGE RIBOSOMAL RNA SUBUNIT ACCUMULATION PROTEIN YCED HOMOLOG 1, CHLOROPLASTIC"/>
    <property type="match status" value="1"/>
</dbReference>
<dbReference type="PANTHER" id="PTHR34374:SF1">
    <property type="entry name" value="LARGE RIBOSOMAL RNA SUBUNIT ACCUMULATION PROTEIN YCED HOMOLOG 1, CHLOROPLASTIC"/>
    <property type="match status" value="1"/>
</dbReference>
<evidence type="ECO:0008006" key="3">
    <source>
        <dbReference type="Google" id="ProtNLM"/>
    </source>
</evidence>
<reference evidence="1 2" key="1">
    <citation type="journal article" date="2021" name="Int. J. Syst. Evol. Microbiol.">
        <title>Reticulibacter mediterranei gen. nov., sp. nov., within the new family Reticulibacteraceae fam. nov., and Ktedonospora formicarum gen. nov., sp. nov., Ktedonobacter robiniae sp. nov., Dictyobacter formicarum sp. nov. and Dictyobacter arantiisoli sp. nov., belonging to the class Ktedonobacteria.</title>
        <authorList>
            <person name="Yabe S."/>
            <person name="Zheng Y."/>
            <person name="Wang C.M."/>
            <person name="Sakai Y."/>
            <person name="Abe K."/>
            <person name="Yokota A."/>
            <person name="Donadio S."/>
            <person name="Cavaletti L."/>
            <person name="Monciardini P."/>
        </authorList>
    </citation>
    <scope>NUCLEOTIDE SEQUENCE [LARGE SCALE GENOMIC DNA]</scope>
    <source>
        <strain evidence="1 2">SOSP1-30</strain>
    </source>
</reference>
<keyword evidence="2" id="KW-1185">Reference proteome</keyword>
<gene>
    <name evidence="1" type="ORF">KSB_10820</name>
</gene>
<evidence type="ECO:0000313" key="2">
    <source>
        <dbReference type="Proteomes" id="UP000654345"/>
    </source>
</evidence>